<dbReference type="EMBL" id="LR778301">
    <property type="protein sequence ID" value="CAB1367641.1"/>
    <property type="molecule type" value="Genomic_DNA"/>
</dbReference>
<protein>
    <submittedName>
        <fullName evidence="1">Primosomal replication protein N</fullName>
    </submittedName>
</protein>
<sequence length="68" mass="7368">MRRVECEMSCVAVGPSANLLTGAQTGDGLHVSGFIAARSLKSRTPVLHVKTIEFLEGNPDGIQTEEWR</sequence>
<dbReference type="AlphaFoldDB" id="A0A6S6XNW4"/>
<dbReference type="Gene3D" id="2.40.50.140">
    <property type="entry name" value="Nucleic acid-binding proteins"/>
    <property type="match status" value="1"/>
</dbReference>
<dbReference type="GO" id="GO:0003697">
    <property type="term" value="F:single-stranded DNA binding"/>
    <property type="evidence" value="ECO:0007669"/>
    <property type="project" value="InterPro"/>
</dbReference>
<dbReference type="InterPro" id="IPR023646">
    <property type="entry name" value="Prisomal_replication_PriB"/>
</dbReference>
<evidence type="ECO:0000313" key="2">
    <source>
        <dbReference type="Proteomes" id="UP000515733"/>
    </source>
</evidence>
<dbReference type="Pfam" id="PF22657">
    <property type="entry name" value="SSB_1"/>
    <property type="match status" value="1"/>
</dbReference>
<keyword evidence="2" id="KW-1185">Reference proteome</keyword>
<dbReference type="GO" id="GO:0030894">
    <property type="term" value="C:replisome"/>
    <property type="evidence" value="ECO:0007669"/>
    <property type="project" value="InterPro"/>
</dbReference>
<proteinExistence type="predicted"/>
<dbReference type="SUPFAM" id="SSF50249">
    <property type="entry name" value="Nucleic acid-binding proteins"/>
    <property type="match status" value="1"/>
</dbReference>
<name>A0A6S6XNW4_9PROT</name>
<dbReference type="KEGG" id="doe:DENOEST_0476"/>
<dbReference type="GO" id="GO:0006260">
    <property type="term" value="P:DNA replication"/>
    <property type="evidence" value="ECO:0007669"/>
    <property type="project" value="InterPro"/>
</dbReference>
<gene>
    <name evidence="1" type="ORF">DENOEST_0476</name>
</gene>
<dbReference type="Proteomes" id="UP000515733">
    <property type="component" value="Chromosome"/>
</dbReference>
<dbReference type="InterPro" id="IPR012340">
    <property type="entry name" value="NA-bd_OB-fold"/>
</dbReference>
<organism evidence="1 2">
    <name type="scientific">Denitratisoma oestradiolicum</name>
    <dbReference type="NCBI Taxonomy" id="311182"/>
    <lineage>
        <taxon>Bacteria</taxon>
        <taxon>Pseudomonadati</taxon>
        <taxon>Pseudomonadota</taxon>
        <taxon>Betaproteobacteria</taxon>
        <taxon>Nitrosomonadales</taxon>
        <taxon>Sterolibacteriaceae</taxon>
        <taxon>Denitratisoma</taxon>
    </lineage>
</organism>
<evidence type="ECO:0000313" key="1">
    <source>
        <dbReference type="EMBL" id="CAB1367641.1"/>
    </source>
</evidence>
<accession>A0A6S6XNW4</accession>
<reference evidence="1 2" key="1">
    <citation type="submission" date="2020-03" db="EMBL/GenBank/DDBJ databases">
        <authorList>
            <consortium name="Genoscope - CEA"/>
            <person name="William W."/>
        </authorList>
    </citation>
    <scope>NUCLEOTIDE SEQUENCE [LARGE SCALE GENOMIC DNA]</scope>
    <source>
        <strain evidence="2">DSM 16959</strain>
    </source>
</reference>